<organism evidence="4">
    <name type="scientific">Strongyloides stercoralis</name>
    <name type="common">Threadworm</name>
    <dbReference type="NCBI Taxonomy" id="6248"/>
    <lineage>
        <taxon>Eukaryota</taxon>
        <taxon>Metazoa</taxon>
        <taxon>Ecdysozoa</taxon>
        <taxon>Nematoda</taxon>
        <taxon>Chromadorea</taxon>
        <taxon>Rhabditida</taxon>
        <taxon>Tylenchina</taxon>
        <taxon>Panagrolaimomorpha</taxon>
        <taxon>Strongyloidoidea</taxon>
        <taxon>Strongyloididae</taxon>
        <taxon>Strongyloides</taxon>
    </lineage>
</organism>
<feature type="transmembrane region" description="Helical" evidence="1">
    <location>
        <begin position="113"/>
        <end position="130"/>
    </location>
</feature>
<sequence>MNILLYQFLISFLIIKFVIGNSIWCHQGGNKNYSPIQCSSTTKECFKFECKGIESEFVARGCGVDVKTKSVGLKNESCFQAESVCQQLGGISNCHICNNKYMCNDATTIKQQVYLYIFIFILSNYIIIANF</sequence>
<feature type="signal peptide" evidence="2">
    <location>
        <begin position="1"/>
        <end position="20"/>
    </location>
</feature>
<evidence type="ECO:0000313" key="5">
    <source>
        <dbReference type="WBParaSite" id="TCONS_00012440.p1"/>
    </source>
</evidence>
<keyword evidence="2" id="KW-0732">Signal</keyword>
<keyword evidence="3" id="KW-1185">Reference proteome</keyword>
<dbReference type="AlphaFoldDB" id="A0A0K0ENF2"/>
<dbReference type="WBParaSite" id="TCONS_00012440.p1">
    <property type="protein sequence ID" value="TCONS_00012440.p1"/>
    <property type="gene ID" value="XLOC_008090"/>
</dbReference>
<keyword evidence="1" id="KW-1133">Transmembrane helix</keyword>
<evidence type="ECO:0000313" key="4">
    <source>
        <dbReference type="WBParaSite" id="SSTP_0001098900.1"/>
    </source>
</evidence>
<reference evidence="4" key="1">
    <citation type="submission" date="2015-08" db="UniProtKB">
        <authorList>
            <consortium name="WormBaseParasite"/>
        </authorList>
    </citation>
    <scope>IDENTIFICATION</scope>
</reference>
<proteinExistence type="predicted"/>
<dbReference type="WBParaSite" id="SSTP_0001098900.1">
    <property type="protein sequence ID" value="SSTP_0001098900.1"/>
    <property type="gene ID" value="SSTP_0001098900"/>
</dbReference>
<feature type="chain" id="PRO_5005328333" evidence="2">
    <location>
        <begin position="21"/>
        <end position="131"/>
    </location>
</feature>
<dbReference type="Proteomes" id="UP000035681">
    <property type="component" value="Unplaced"/>
</dbReference>
<evidence type="ECO:0000313" key="3">
    <source>
        <dbReference type="Proteomes" id="UP000035681"/>
    </source>
</evidence>
<keyword evidence="1" id="KW-0812">Transmembrane</keyword>
<protein>
    <submittedName>
        <fullName evidence="5">UPAR/Ly6 domain-containing protein</fullName>
    </submittedName>
</protein>
<evidence type="ECO:0000256" key="2">
    <source>
        <dbReference type="SAM" id="SignalP"/>
    </source>
</evidence>
<accession>A0A0K0ENF2</accession>
<evidence type="ECO:0000256" key="1">
    <source>
        <dbReference type="SAM" id="Phobius"/>
    </source>
</evidence>
<name>A0A0K0ENF2_STRER</name>
<keyword evidence="1" id="KW-0472">Membrane</keyword>